<name>A0A0S4TCZ8_CRYHO</name>
<keyword evidence="3" id="KW-0498">Mitosis</keyword>
<dbReference type="VEuPathDB" id="CryptoDB:Chro.30292"/>
<evidence type="ECO:0000313" key="9">
    <source>
        <dbReference type="EMBL" id="PPS93722.1"/>
    </source>
</evidence>
<dbReference type="GO" id="GO:0051301">
    <property type="term" value="P:cell division"/>
    <property type="evidence" value="ECO:0007669"/>
    <property type="project" value="UniProtKB-KW"/>
</dbReference>
<dbReference type="Proteomes" id="UP001429100">
    <property type="component" value="Unassembled WGS sequence"/>
</dbReference>
<dbReference type="OrthoDB" id="10006270at2759"/>
<dbReference type="Proteomes" id="UP000199752">
    <property type="component" value="Chromosome 3"/>
</dbReference>
<dbReference type="EMBL" id="JTAI01000031">
    <property type="protein sequence ID" value="PPS93722.1"/>
    <property type="molecule type" value="Genomic_DNA"/>
</dbReference>
<dbReference type="InterPro" id="IPR011990">
    <property type="entry name" value="TPR-like_helical_dom_sf"/>
</dbReference>
<evidence type="ECO:0000256" key="7">
    <source>
        <dbReference type="PROSITE-ProRule" id="PRU00339"/>
    </source>
</evidence>
<dbReference type="GO" id="GO:0045842">
    <property type="term" value="P:positive regulation of mitotic metaphase/anaphase transition"/>
    <property type="evidence" value="ECO:0007669"/>
    <property type="project" value="TreeGrafter"/>
</dbReference>
<dbReference type="PROSITE" id="PS50005">
    <property type="entry name" value="TPR"/>
    <property type="match status" value="1"/>
</dbReference>
<sequence length="573" mass="67008">MNKVFRSDNLIETSSQNSSKHSFSLQLSDYFRLLIDRSIEIRNWRRGEKYCTVLQLIKPLEICDTLRWCECLFNLADYSAVIRISQNMLIENVNGYCPDKIKIFIFRSKSEFFMGKYSNSIETSNLILETIKHGLNMEPDVKKKLLLKQLRVRVLLIKARIFALNNMFDQCDKIYTGILLEDDPMNIVSLEMVFFSHKFTLNEKIEIFKKWKHFIPKSYYWILIIVWYRIMHDYSRMIDCYNGDFKEDLISFSLDSKISLNQLLMNIPVYSKKMVFLKDKIFSLTNLSNNNSLKTQIFDVSSHLDCETHIIMQMISAIYDSGYILTVSNILDEKIPSSPLSIFTMGCYYYKQLAYSKSAHLFRKVIEIEPGFYEAHLLLAHSLSLNNNSKQAIIVYSHIQDQWRGSCYGTLYKGVEYLKSNNYDMASLNLRSSLTQFPDNPIVLNEFGVLQFYQKKFYESEETFRKALHKLHINKSNYLKYVLEINMSCSIIWSILYCEEIVCKPRVVEAISILERCNKINNSANKVYLISFLLAVAYQISGEKNKASLKYLECVSLGIFHPITLKSLHTICS</sequence>
<keyword evidence="4" id="KW-0833">Ubl conjugation pathway</keyword>
<dbReference type="VEuPathDB" id="CryptoDB:CHUDEA3_2520"/>
<reference evidence="8" key="2">
    <citation type="submission" date="2015-08" db="EMBL/GenBank/DDBJ databases">
        <authorList>
            <person name="Babu N.S."/>
            <person name="Beckwith C.J."/>
            <person name="Beseler K.G."/>
            <person name="Brison A."/>
            <person name="Carone J.V."/>
            <person name="Caskin T.P."/>
            <person name="Diamond M."/>
            <person name="Durham M.E."/>
            <person name="Foxe J.M."/>
            <person name="Go M."/>
            <person name="Henderson B.A."/>
            <person name="Jones I.B."/>
            <person name="McGettigan J.A."/>
            <person name="Micheletti S.J."/>
            <person name="Nasrallah M.E."/>
            <person name="Ortiz D."/>
            <person name="Piller C.R."/>
            <person name="Privatt S.R."/>
            <person name="Schneider S.L."/>
            <person name="Sharp S."/>
            <person name="Smith T.C."/>
            <person name="Stanton J.D."/>
            <person name="Ullery H.E."/>
            <person name="Wilson R.J."/>
            <person name="Serrano M.G."/>
            <person name="Buck G."/>
            <person name="Lee V."/>
            <person name="Wang Y."/>
            <person name="Carvalho R."/>
            <person name="Voegtly L."/>
            <person name="Shi R."/>
            <person name="Duckworth R."/>
            <person name="Johnson A."/>
            <person name="Loviza R."/>
            <person name="Walstead R."/>
            <person name="Shah Z."/>
            <person name="Kiflezghi M."/>
            <person name="Wade K."/>
            <person name="Ball S.L."/>
            <person name="Bradley K.W."/>
            <person name="Asai D.J."/>
            <person name="Bowman C.A."/>
            <person name="Russell D.A."/>
            <person name="Pope W.H."/>
            <person name="Jacobs-Sera D."/>
            <person name="Hendrix R.W."/>
            <person name="Hatfull G.F."/>
        </authorList>
    </citation>
    <scope>NUCLEOTIDE SEQUENCE [LARGE SCALE GENOMIC DNA]</scope>
</reference>
<evidence type="ECO:0000256" key="2">
    <source>
        <dbReference type="ARBA" id="ARBA00022737"/>
    </source>
</evidence>
<dbReference type="VEuPathDB" id="CryptoDB:ChTU502y2012_401g0410"/>
<dbReference type="SUPFAM" id="SSF48452">
    <property type="entry name" value="TPR-like"/>
    <property type="match status" value="1"/>
</dbReference>
<dbReference type="InterPro" id="IPR019734">
    <property type="entry name" value="TPR_rpt"/>
</dbReference>
<evidence type="ECO:0000256" key="1">
    <source>
        <dbReference type="ARBA" id="ARBA00022618"/>
    </source>
</evidence>
<dbReference type="VEuPathDB" id="CryptoDB:GY17_00002478"/>
<dbReference type="EMBL" id="LN877949">
    <property type="protein sequence ID" value="CUV05148.1"/>
    <property type="molecule type" value="Genomic_DNA"/>
</dbReference>
<dbReference type="AlphaFoldDB" id="A0A0S4TCZ8"/>
<dbReference type="GO" id="GO:0005737">
    <property type="term" value="C:cytoplasm"/>
    <property type="evidence" value="ECO:0007669"/>
    <property type="project" value="TreeGrafter"/>
</dbReference>
<feature type="repeat" description="TPR" evidence="7">
    <location>
        <begin position="339"/>
        <end position="372"/>
    </location>
</feature>
<reference evidence="9 10" key="1">
    <citation type="submission" date="2014-11" db="EMBL/GenBank/DDBJ databases">
        <title>Comparative genomic analysis of Cryptosporidium hominis reveals occurrence of genetic recombination in virulent subtypes.</title>
        <authorList>
            <person name="Guo Y."/>
            <person name="Tang K."/>
            <person name="Frace M."/>
            <person name="Li N."/>
            <person name="Roellig D.M."/>
            <person name="Sammons S."/>
            <person name="Knipe K."/>
            <person name="Rowe L."/>
            <person name="Feng Y."/>
            <person name="Xiao L."/>
        </authorList>
    </citation>
    <scope>NUCLEOTIDE SEQUENCE [LARGE SCALE GENOMIC DNA]</scope>
    <source>
        <strain evidence="9">30976</strain>
    </source>
</reference>
<dbReference type="PANTHER" id="PTHR12558">
    <property type="entry name" value="CELL DIVISION CYCLE 16,23,27"/>
    <property type="match status" value="1"/>
</dbReference>
<dbReference type="GO" id="GO:0031145">
    <property type="term" value="P:anaphase-promoting complex-dependent catabolic process"/>
    <property type="evidence" value="ECO:0007669"/>
    <property type="project" value="TreeGrafter"/>
</dbReference>
<dbReference type="GO" id="GO:0005680">
    <property type="term" value="C:anaphase-promoting complex"/>
    <property type="evidence" value="ECO:0007669"/>
    <property type="project" value="TreeGrafter"/>
</dbReference>
<dbReference type="Gene3D" id="1.25.40.10">
    <property type="entry name" value="Tetratricopeptide repeat domain"/>
    <property type="match status" value="1"/>
</dbReference>
<dbReference type="GO" id="GO:0016567">
    <property type="term" value="P:protein ubiquitination"/>
    <property type="evidence" value="ECO:0007669"/>
    <property type="project" value="TreeGrafter"/>
</dbReference>
<dbReference type="SMART" id="SM00028">
    <property type="entry name" value="TPR"/>
    <property type="match status" value="5"/>
</dbReference>
<protein>
    <submittedName>
        <fullName evidence="9">Tetratricopeptide repeat containing protein</fullName>
    </submittedName>
</protein>
<evidence type="ECO:0000256" key="5">
    <source>
        <dbReference type="ARBA" id="ARBA00022803"/>
    </source>
</evidence>
<evidence type="ECO:0000256" key="3">
    <source>
        <dbReference type="ARBA" id="ARBA00022776"/>
    </source>
</evidence>
<evidence type="ECO:0000313" key="8">
    <source>
        <dbReference type="EMBL" id="CUV05148.1"/>
    </source>
</evidence>
<organism evidence="8">
    <name type="scientific">Cryptosporidium hominis</name>
    <dbReference type="NCBI Taxonomy" id="237895"/>
    <lineage>
        <taxon>Eukaryota</taxon>
        <taxon>Sar</taxon>
        <taxon>Alveolata</taxon>
        <taxon>Apicomplexa</taxon>
        <taxon>Conoidasida</taxon>
        <taxon>Coccidia</taxon>
        <taxon>Eucoccidiorida</taxon>
        <taxon>Eimeriorina</taxon>
        <taxon>Cryptosporidiidae</taxon>
        <taxon>Cryptosporidium</taxon>
    </lineage>
</organism>
<keyword evidence="10" id="KW-1185">Reference proteome</keyword>
<gene>
    <name evidence="8" type="ORF">CHUDEA3_2520</name>
    <name evidence="9" type="ORF">GY17_00002478</name>
</gene>
<dbReference type="PANTHER" id="PTHR12558:SF9">
    <property type="entry name" value="CELL DIVISION CYCLE PROTEIN 16 HOMOLOG"/>
    <property type="match status" value="1"/>
</dbReference>
<accession>A0A0S4TCZ8</accession>
<evidence type="ECO:0000256" key="6">
    <source>
        <dbReference type="ARBA" id="ARBA00023306"/>
    </source>
</evidence>
<keyword evidence="2" id="KW-0677">Repeat</keyword>
<reference evidence="9 10" key="3">
    <citation type="submission" date="2017-10" db="EMBL/GenBank/DDBJ databases">
        <title>Consistent, comparative and evidence-based genome annotation and re-annotation for the closely-related species, Cryptosporidium parvum, C. hominis and C. tyzzeri.</title>
        <authorList>
            <person name="Baptista R.P."/>
            <person name="Li Y."/>
            <person name="Sateriale A."/>
            <person name="Striepen B."/>
            <person name="Kissinger J.C."/>
        </authorList>
    </citation>
    <scope>NUCLEOTIDE SEQUENCE [LARGE SCALE GENOMIC DNA]</scope>
    <source>
        <strain evidence="9">30976</strain>
    </source>
</reference>
<proteinExistence type="predicted"/>
<evidence type="ECO:0000256" key="4">
    <source>
        <dbReference type="ARBA" id="ARBA00022786"/>
    </source>
</evidence>
<keyword evidence="5 7" id="KW-0802">TPR repeat</keyword>
<keyword evidence="6" id="KW-0131">Cell cycle</keyword>
<evidence type="ECO:0000313" key="10">
    <source>
        <dbReference type="Proteomes" id="UP001429100"/>
    </source>
</evidence>
<keyword evidence="1" id="KW-0132">Cell division</keyword>